<feature type="transmembrane region" description="Helical" evidence="1">
    <location>
        <begin position="16"/>
        <end position="35"/>
    </location>
</feature>
<keyword evidence="1" id="KW-0472">Membrane</keyword>
<dbReference type="Proteomes" id="UP001218170">
    <property type="component" value="Unassembled WGS sequence"/>
</dbReference>
<organism evidence="2 3">
    <name type="scientific">Microbacterium thalli</name>
    <dbReference type="NCBI Taxonomy" id="3027921"/>
    <lineage>
        <taxon>Bacteria</taxon>
        <taxon>Bacillati</taxon>
        <taxon>Actinomycetota</taxon>
        <taxon>Actinomycetes</taxon>
        <taxon>Micrococcales</taxon>
        <taxon>Microbacteriaceae</taxon>
        <taxon>Microbacterium</taxon>
    </lineage>
</organism>
<evidence type="ECO:0000313" key="3">
    <source>
        <dbReference type="Proteomes" id="UP001218170"/>
    </source>
</evidence>
<keyword evidence="1" id="KW-1133">Transmembrane helix</keyword>
<reference evidence="2 3" key="1">
    <citation type="submission" date="2023-02" db="EMBL/GenBank/DDBJ databases">
        <title>Study of novel species of the Microbacterium genus.</title>
        <authorList>
            <person name="Arroyo-Herrera I."/>
            <person name="Roman-Ponce B."/>
            <person name="Vasquez-Murrieta M.S."/>
        </authorList>
    </citation>
    <scope>NUCLEOTIDE SEQUENCE [LARGE SCALE GENOMIC DNA]</scope>
    <source>
        <strain evidence="2 3">NE1TT3</strain>
    </source>
</reference>
<protein>
    <submittedName>
        <fullName evidence="2">Uncharacterized protein</fullName>
    </submittedName>
</protein>
<dbReference type="SUPFAM" id="SSF51412">
    <property type="entry name" value="Inosine monophosphate dehydrogenase (IMPDH)"/>
    <property type="match status" value="1"/>
</dbReference>
<gene>
    <name evidence="2" type="ORF">PUW80_02060</name>
</gene>
<proteinExistence type="predicted"/>
<keyword evidence="3" id="KW-1185">Reference proteome</keyword>
<accession>A0ABT5SEJ2</accession>
<feature type="transmembrane region" description="Helical" evidence="1">
    <location>
        <begin position="56"/>
        <end position="76"/>
    </location>
</feature>
<feature type="transmembrane region" description="Helical" evidence="1">
    <location>
        <begin position="82"/>
        <end position="103"/>
    </location>
</feature>
<comment type="caution">
    <text evidence="2">The sequence shown here is derived from an EMBL/GenBank/DDBJ whole genome shotgun (WGS) entry which is preliminary data.</text>
</comment>
<dbReference type="RefSeq" id="WP_274263755.1">
    <property type="nucleotide sequence ID" value="NZ_JAQZCI010000001.1"/>
</dbReference>
<keyword evidence="1" id="KW-0812">Transmembrane</keyword>
<evidence type="ECO:0000313" key="2">
    <source>
        <dbReference type="EMBL" id="MDD7961131.1"/>
    </source>
</evidence>
<evidence type="ECO:0000256" key="1">
    <source>
        <dbReference type="SAM" id="Phobius"/>
    </source>
</evidence>
<dbReference type="EMBL" id="JAQZCI010000001">
    <property type="protein sequence ID" value="MDD7961131.1"/>
    <property type="molecule type" value="Genomic_DNA"/>
</dbReference>
<sequence length="129" mass="14376">MEMTLSDGEWAQRADTWGVVVVSVIVAVLLPIVTWRKMAREELLRDKVLLWPRGGVLTGVSVLSAVLIVAGAPFVFLATRYAFVWVAVALVASALLSVLIYAVRYVRVRRLMEREIAREQALPTADREP</sequence>
<name>A0ABT5SEJ2_9MICO</name>